<proteinExistence type="predicted"/>
<dbReference type="EMBL" id="BK016086">
    <property type="protein sequence ID" value="DAF93630.1"/>
    <property type="molecule type" value="Genomic_DNA"/>
</dbReference>
<sequence>MDYEFRQNEMATDPEDQNYAAWIARAAKVLGRDVEMGSATESDLFSMYDDGASAEDAAREILHDKAQVTAITFE</sequence>
<name>A0A8S5UGX5_9CAUD</name>
<reference evidence="1" key="1">
    <citation type="journal article" date="2021" name="Proc. Natl. Acad. Sci. U.S.A.">
        <title>A Catalog of Tens of Thousands of Viruses from Human Metagenomes Reveals Hidden Associations with Chronic Diseases.</title>
        <authorList>
            <person name="Tisza M.J."/>
            <person name="Buck C.B."/>
        </authorList>
    </citation>
    <scope>NUCLEOTIDE SEQUENCE</scope>
    <source>
        <strain evidence="1">Ctshb19</strain>
    </source>
</reference>
<protein>
    <submittedName>
        <fullName evidence="1">Uncharacterized protein</fullName>
    </submittedName>
</protein>
<organism evidence="1">
    <name type="scientific">Myoviridae sp. ctshb19</name>
    <dbReference type="NCBI Taxonomy" id="2825194"/>
    <lineage>
        <taxon>Viruses</taxon>
        <taxon>Duplodnaviria</taxon>
        <taxon>Heunggongvirae</taxon>
        <taxon>Uroviricota</taxon>
        <taxon>Caudoviricetes</taxon>
    </lineage>
</organism>
<evidence type="ECO:0000313" key="1">
    <source>
        <dbReference type="EMBL" id="DAF93630.1"/>
    </source>
</evidence>
<accession>A0A8S5UGX5</accession>